<dbReference type="EMBL" id="CM000132">
    <property type="protein sequence ID" value="EEC82704.1"/>
    <property type="molecule type" value="Genomic_DNA"/>
</dbReference>
<accession>B8B643</accession>
<reference evidence="2 3" key="1">
    <citation type="journal article" date="2005" name="PLoS Biol.">
        <title>The genomes of Oryza sativa: a history of duplications.</title>
        <authorList>
            <person name="Yu J."/>
            <person name="Wang J."/>
            <person name="Lin W."/>
            <person name="Li S."/>
            <person name="Li H."/>
            <person name="Zhou J."/>
            <person name="Ni P."/>
            <person name="Dong W."/>
            <person name="Hu S."/>
            <person name="Zeng C."/>
            <person name="Zhang J."/>
            <person name="Zhang Y."/>
            <person name="Li R."/>
            <person name="Xu Z."/>
            <person name="Li S."/>
            <person name="Li X."/>
            <person name="Zheng H."/>
            <person name="Cong L."/>
            <person name="Lin L."/>
            <person name="Yin J."/>
            <person name="Geng J."/>
            <person name="Li G."/>
            <person name="Shi J."/>
            <person name="Liu J."/>
            <person name="Lv H."/>
            <person name="Li J."/>
            <person name="Wang J."/>
            <person name="Deng Y."/>
            <person name="Ran L."/>
            <person name="Shi X."/>
            <person name="Wang X."/>
            <person name="Wu Q."/>
            <person name="Li C."/>
            <person name="Ren X."/>
            <person name="Wang J."/>
            <person name="Wang X."/>
            <person name="Li D."/>
            <person name="Liu D."/>
            <person name="Zhang X."/>
            <person name="Ji Z."/>
            <person name="Zhao W."/>
            <person name="Sun Y."/>
            <person name="Zhang Z."/>
            <person name="Bao J."/>
            <person name="Han Y."/>
            <person name="Dong L."/>
            <person name="Ji J."/>
            <person name="Chen P."/>
            <person name="Wu S."/>
            <person name="Liu J."/>
            <person name="Xiao Y."/>
            <person name="Bu D."/>
            <person name="Tan J."/>
            <person name="Yang L."/>
            <person name="Ye C."/>
            <person name="Zhang J."/>
            <person name="Xu J."/>
            <person name="Zhou Y."/>
            <person name="Yu Y."/>
            <person name="Zhang B."/>
            <person name="Zhuang S."/>
            <person name="Wei H."/>
            <person name="Liu B."/>
            <person name="Lei M."/>
            <person name="Yu H."/>
            <person name="Li Y."/>
            <person name="Xu H."/>
            <person name="Wei S."/>
            <person name="He X."/>
            <person name="Fang L."/>
            <person name="Zhang Z."/>
            <person name="Zhang Y."/>
            <person name="Huang X."/>
            <person name="Su Z."/>
            <person name="Tong W."/>
            <person name="Li J."/>
            <person name="Tong Z."/>
            <person name="Li S."/>
            <person name="Ye J."/>
            <person name="Wang L."/>
            <person name="Fang L."/>
            <person name="Lei T."/>
            <person name="Chen C."/>
            <person name="Chen H."/>
            <person name="Xu Z."/>
            <person name="Li H."/>
            <person name="Huang H."/>
            <person name="Zhang F."/>
            <person name="Xu H."/>
            <person name="Li N."/>
            <person name="Zhao C."/>
            <person name="Li S."/>
            <person name="Dong L."/>
            <person name="Huang Y."/>
            <person name="Li L."/>
            <person name="Xi Y."/>
            <person name="Qi Q."/>
            <person name="Li W."/>
            <person name="Zhang B."/>
            <person name="Hu W."/>
            <person name="Zhang Y."/>
            <person name="Tian X."/>
            <person name="Jiao Y."/>
            <person name="Liang X."/>
            <person name="Jin J."/>
            <person name="Gao L."/>
            <person name="Zheng W."/>
            <person name="Hao B."/>
            <person name="Liu S."/>
            <person name="Wang W."/>
            <person name="Yuan L."/>
            <person name="Cao M."/>
            <person name="McDermott J."/>
            <person name="Samudrala R."/>
            <person name="Wang J."/>
            <person name="Wong G.K."/>
            <person name="Yang H."/>
        </authorList>
    </citation>
    <scope>NUCLEOTIDE SEQUENCE [LARGE SCALE GENOMIC DNA]</scope>
    <source>
        <strain evidence="3">cv. 93-11</strain>
    </source>
</reference>
<feature type="compositionally biased region" description="Basic and acidic residues" evidence="1">
    <location>
        <begin position="1"/>
        <end position="25"/>
    </location>
</feature>
<dbReference type="HOGENOM" id="CLU_175106_0_0_1"/>
<evidence type="ECO:0000313" key="3">
    <source>
        <dbReference type="Proteomes" id="UP000007015"/>
    </source>
</evidence>
<protein>
    <submittedName>
        <fullName evidence="2">Uncharacterized protein</fullName>
    </submittedName>
</protein>
<gene>
    <name evidence="2" type="ORF">OsI_27369</name>
</gene>
<sequence length="108" mass="12149">MSPSLESRRHCQHEQERRSEWRTGGESEVGYTMAVWCEEEARAQRDGAEAILVGRRGRGALAWSTRKGKKKRVTATQQPKGRGGRVGDVDVGFVGTWRGGKLEFLYRA</sequence>
<dbReference type="OMA" id="TWRGGKL"/>
<evidence type="ECO:0000256" key="1">
    <source>
        <dbReference type="SAM" id="MobiDB-lite"/>
    </source>
</evidence>
<feature type="region of interest" description="Disordered" evidence="1">
    <location>
        <begin position="63"/>
        <end position="87"/>
    </location>
</feature>
<dbReference type="Gramene" id="BGIOSGA026409-TA">
    <property type="protein sequence ID" value="BGIOSGA026409-PA"/>
    <property type="gene ID" value="BGIOSGA026409"/>
</dbReference>
<feature type="region of interest" description="Disordered" evidence="1">
    <location>
        <begin position="1"/>
        <end position="26"/>
    </location>
</feature>
<dbReference type="AlphaFoldDB" id="B8B643"/>
<name>B8B643_ORYSI</name>
<dbReference type="Proteomes" id="UP000007015">
    <property type="component" value="Chromosome 7"/>
</dbReference>
<organism evidence="2 3">
    <name type="scientific">Oryza sativa subsp. indica</name>
    <name type="common">Rice</name>
    <dbReference type="NCBI Taxonomy" id="39946"/>
    <lineage>
        <taxon>Eukaryota</taxon>
        <taxon>Viridiplantae</taxon>
        <taxon>Streptophyta</taxon>
        <taxon>Embryophyta</taxon>
        <taxon>Tracheophyta</taxon>
        <taxon>Spermatophyta</taxon>
        <taxon>Magnoliopsida</taxon>
        <taxon>Liliopsida</taxon>
        <taxon>Poales</taxon>
        <taxon>Poaceae</taxon>
        <taxon>BOP clade</taxon>
        <taxon>Oryzoideae</taxon>
        <taxon>Oryzeae</taxon>
        <taxon>Oryzinae</taxon>
        <taxon>Oryza</taxon>
        <taxon>Oryza sativa</taxon>
    </lineage>
</organism>
<proteinExistence type="predicted"/>
<evidence type="ECO:0000313" key="2">
    <source>
        <dbReference type="EMBL" id="EEC82704.1"/>
    </source>
</evidence>
<keyword evidence="3" id="KW-1185">Reference proteome</keyword>